<feature type="region of interest" description="Disordered" evidence="1">
    <location>
        <begin position="40"/>
        <end position="75"/>
    </location>
</feature>
<dbReference type="RefSeq" id="XP_013427932.1">
    <property type="nucleotide sequence ID" value="XM_013572478.1"/>
</dbReference>
<dbReference type="STRING" id="1043004.A0A074WLD1"/>
<dbReference type="InterPro" id="IPR012677">
    <property type="entry name" value="Nucleotide-bd_a/b_plait_sf"/>
</dbReference>
<dbReference type="GeneID" id="25410234"/>
<protein>
    <recommendedName>
        <fullName evidence="4">Nucleoporin NUP53</fullName>
    </recommendedName>
</protein>
<dbReference type="Gene3D" id="3.30.70.330">
    <property type="match status" value="1"/>
</dbReference>
<name>A0A074WLD1_9PEZI</name>
<dbReference type="Proteomes" id="UP000027730">
    <property type="component" value="Unassembled WGS sequence"/>
</dbReference>
<evidence type="ECO:0000313" key="3">
    <source>
        <dbReference type="Proteomes" id="UP000027730"/>
    </source>
</evidence>
<evidence type="ECO:0000256" key="1">
    <source>
        <dbReference type="SAM" id="MobiDB-lite"/>
    </source>
</evidence>
<dbReference type="HOGENOM" id="CLU_014181_0_0_1"/>
<evidence type="ECO:0000313" key="2">
    <source>
        <dbReference type="EMBL" id="KEQ73930.1"/>
    </source>
</evidence>
<dbReference type="OrthoDB" id="8033832at2759"/>
<accession>A0A074WLD1</accession>
<dbReference type="AlphaFoldDB" id="A0A074WLD1"/>
<sequence length="394" mass="43390">MNSIRGGMQVHAVPESERAVDASGKRLPWGYEFADAEIGRRREPEEKGPFGRSVRRRGFSRSKTATPARKEDVVRQENMQTEDFIFTKYKDELKAKDPVQPIQKPSDAAASQAVDAASPKEATEVILYGFGPESQWAAIEYYERISNGIVYEDYDRHPPHQRYDHSMTHSRAKLAQRSLSQHALRKRNAYRGGDHWIKVTFDSPEAADLACHCSPHPIHGFLVYAEPFRGSGPPRDAPIPYSNAGAQIDGPALPSTFSTRDTPTDSSNTISSATITAQPQSSSTLATTSSSTTSSLAPTTPVQKRPMRIPGATRAILKPADLAFAEPSKSVSSSLASWPLINLFVGTKGDVIGSAVPRTDNGDFDWKNASLYWLIFAWLDYWLGTDMCGLRGDD</sequence>
<feature type="compositionally biased region" description="Low complexity" evidence="1">
    <location>
        <begin position="264"/>
        <end position="301"/>
    </location>
</feature>
<feature type="region of interest" description="Disordered" evidence="1">
    <location>
        <begin position="234"/>
        <end position="305"/>
    </location>
</feature>
<keyword evidence="3" id="KW-1185">Reference proteome</keyword>
<evidence type="ECO:0008006" key="4">
    <source>
        <dbReference type="Google" id="ProtNLM"/>
    </source>
</evidence>
<proteinExistence type="predicted"/>
<gene>
    <name evidence="2" type="ORF">M436DRAFT_44878</name>
</gene>
<dbReference type="EMBL" id="KL584708">
    <property type="protein sequence ID" value="KEQ73930.1"/>
    <property type="molecule type" value="Genomic_DNA"/>
</dbReference>
<feature type="region of interest" description="Disordered" evidence="1">
    <location>
        <begin position="1"/>
        <end position="21"/>
    </location>
</feature>
<reference evidence="2 3" key="1">
    <citation type="journal article" date="2014" name="BMC Genomics">
        <title>Genome sequencing of four Aureobasidium pullulans varieties: biotechnological potential, stress tolerance, and description of new species.</title>
        <authorList>
            <person name="Gostin Ar C."/>
            <person name="Ohm R.A."/>
            <person name="Kogej T."/>
            <person name="Sonjak S."/>
            <person name="Turk M."/>
            <person name="Zajc J."/>
            <person name="Zalar P."/>
            <person name="Grube M."/>
            <person name="Sun H."/>
            <person name="Han J."/>
            <person name="Sharma A."/>
            <person name="Chiniquy J."/>
            <person name="Ngan C.Y."/>
            <person name="Lipzen A."/>
            <person name="Barry K."/>
            <person name="Grigoriev I.V."/>
            <person name="Gunde-Cimerman N."/>
        </authorList>
    </citation>
    <scope>NUCLEOTIDE SEQUENCE [LARGE SCALE GENOMIC DNA]</scope>
    <source>
        <strain evidence="2 3">CBS 147.97</strain>
    </source>
</reference>
<feature type="compositionally biased region" description="Basic and acidic residues" evidence="1">
    <location>
        <begin position="40"/>
        <end position="49"/>
    </location>
</feature>
<organism evidence="2 3">
    <name type="scientific">Aureobasidium namibiae CBS 147.97</name>
    <dbReference type="NCBI Taxonomy" id="1043004"/>
    <lineage>
        <taxon>Eukaryota</taxon>
        <taxon>Fungi</taxon>
        <taxon>Dikarya</taxon>
        <taxon>Ascomycota</taxon>
        <taxon>Pezizomycotina</taxon>
        <taxon>Dothideomycetes</taxon>
        <taxon>Dothideomycetidae</taxon>
        <taxon>Dothideales</taxon>
        <taxon>Saccotheciaceae</taxon>
        <taxon>Aureobasidium</taxon>
    </lineage>
</organism>